<organism evidence="12 13">
    <name type="scientific">Herbaspirillum frisingense</name>
    <dbReference type="NCBI Taxonomy" id="92645"/>
    <lineage>
        <taxon>Bacteria</taxon>
        <taxon>Pseudomonadati</taxon>
        <taxon>Pseudomonadota</taxon>
        <taxon>Betaproteobacteria</taxon>
        <taxon>Burkholderiales</taxon>
        <taxon>Oxalobacteraceae</taxon>
        <taxon>Herbaspirillum</taxon>
    </lineage>
</organism>
<dbReference type="Proteomes" id="UP001260715">
    <property type="component" value="Unassembled WGS sequence"/>
</dbReference>
<evidence type="ECO:0000256" key="9">
    <source>
        <dbReference type="ARBA" id="ARBA00031306"/>
    </source>
</evidence>
<comment type="caution">
    <text evidence="12">The sequence shown here is derived from an EMBL/GenBank/DDBJ whole genome shotgun (WGS) entry which is preliminary data.</text>
</comment>
<dbReference type="Pfam" id="PF02424">
    <property type="entry name" value="ApbE"/>
    <property type="match status" value="1"/>
</dbReference>
<evidence type="ECO:0000256" key="5">
    <source>
        <dbReference type="ARBA" id="ARBA00022679"/>
    </source>
</evidence>
<comment type="similarity">
    <text evidence="11">Belongs to the ApbE family.</text>
</comment>
<evidence type="ECO:0000256" key="11">
    <source>
        <dbReference type="PIRNR" id="PIRNR006268"/>
    </source>
</evidence>
<dbReference type="InterPro" id="IPR024932">
    <property type="entry name" value="ApbE"/>
</dbReference>
<sequence>MTMSHRVLIPIDLEAPAALPAGAVAHRLAGDTMGTTWSVQLLAPPALTTAAIADAIQAQLQRVIDEMSTWSSQSIISRFNRAEAGSWHTLPPAFFTVLDAALTMAADSEGAFDPTVGPLVDLWGFGAGSVAADRLSLPHPERLAAVRQRCGWQRIVLDREQRRVLQAGGVSLDFSGIAKGYAVDLVAQALHELGCASWLVEIGGELAGQGLKADGQPWWVALERPPHDTAPGMVVALHGLSVATSGDYRRYVDHQGQRYAHTIDPRSGAPVRQALASVTVLHRQCMVADALATVLTVLGEEAGMAFARQRGIAALFISAQPQGYRETMTPALAAMLE</sequence>
<dbReference type="SUPFAM" id="SSF143631">
    <property type="entry name" value="ApbE-like"/>
    <property type="match status" value="1"/>
</dbReference>
<evidence type="ECO:0000256" key="10">
    <source>
        <dbReference type="ARBA" id="ARBA00048540"/>
    </source>
</evidence>
<evidence type="ECO:0000256" key="8">
    <source>
        <dbReference type="ARBA" id="ARBA00022842"/>
    </source>
</evidence>
<keyword evidence="7 11" id="KW-0274">FAD</keyword>
<evidence type="ECO:0000256" key="2">
    <source>
        <dbReference type="ARBA" id="ARBA00011955"/>
    </source>
</evidence>
<evidence type="ECO:0000313" key="12">
    <source>
        <dbReference type="EMBL" id="MDR6586465.1"/>
    </source>
</evidence>
<keyword evidence="4 11" id="KW-0285">Flavoprotein</keyword>
<accession>A0ABU1PL90</accession>
<evidence type="ECO:0000313" key="13">
    <source>
        <dbReference type="Proteomes" id="UP001260715"/>
    </source>
</evidence>
<keyword evidence="12" id="KW-0449">Lipoprotein</keyword>
<comment type="catalytic activity">
    <reaction evidence="10 11">
        <text>L-threonyl-[protein] + FAD = FMN-L-threonyl-[protein] + AMP + H(+)</text>
        <dbReference type="Rhea" id="RHEA:36847"/>
        <dbReference type="Rhea" id="RHEA-COMP:11060"/>
        <dbReference type="Rhea" id="RHEA-COMP:11061"/>
        <dbReference type="ChEBI" id="CHEBI:15378"/>
        <dbReference type="ChEBI" id="CHEBI:30013"/>
        <dbReference type="ChEBI" id="CHEBI:57692"/>
        <dbReference type="ChEBI" id="CHEBI:74257"/>
        <dbReference type="ChEBI" id="CHEBI:456215"/>
        <dbReference type="EC" id="2.7.1.180"/>
    </reaction>
</comment>
<keyword evidence="6 11" id="KW-0479">Metal-binding</keyword>
<evidence type="ECO:0000256" key="6">
    <source>
        <dbReference type="ARBA" id="ARBA00022723"/>
    </source>
</evidence>
<proteinExistence type="inferred from homology"/>
<dbReference type="PANTHER" id="PTHR30040">
    <property type="entry name" value="THIAMINE BIOSYNTHESIS LIPOPROTEIN APBE"/>
    <property type="match status" value="1"/>
</dbReference>
<dbReference type="PIRSF" id="PIRSF006268">
    <property type="entry name" value="ApbE"/>
    <property type="match status" value="1"/>
</dbReference>
<dbReference type="InterPro" id="IPR003374">
    <property type="entry name" value="ApbE-like_sf"/>
</dbReference>
<dbReference type="EMBL" id="JAVDSJ010000007">
    <property type="protein sequence ID" value="MDR6586465.1"/>
    <property type="molecule type" value="Genomic_DNA"/>
</dbReference>
<keyword evidence="13" id="KW-1185">Reference proteome</keyword>
<evidence type="ECO:0000256" key="1">
    <source>
        <dbReference type="ARBA" id="ARBA00001946"/>
    </source>
</evidence>
<keyword evidence="5 11" id="KW-0808">Transferase</keyword>
<dbReference type="EC" id="2.7.1.180" evidence="2 11"/>
<dbReference type="Gene3D" id="3.10.520.10">
    <property type="entry name" value="ApbE-like domains"/>
    <property type="match status" value="1"/>
</dbReference>
<evidence type="ECO:0000256" key="7">
    <source>
        <dbReference type="ARBA" id="ARBA00022827"/>
    </source>
</evidence>
<dbReference type="PANTHER" id="PTHR30040:SF2">
    <property type="entry name" value="FAD:PROTEIN FMN TRANSFERASE"/>
    <property type="match status" value="1"/>
</dbReference>
<protein>
    <recommendedName>
        <fullName evidence="3 11">FAD:protein FMN transferase</fullName>
        <ecNumber evidence="2 11">2.7.1.180</ecNumber>
    </recommendedName>
    <alternativeName>
        <fullName evidence="9 11">Flavin transferase</fullName>
    </alternativeName>
</protein>
<evidence type="ECO:0000256" key="3">
    <source>
        <dbReference type="ARBA" id="ARBA00016337"/>
    </source>
</evidence>
<gene>
    <name evidence="12" type="ORF">J2W50_004695</name>
</gene>
<evidence type="ECO:0000256" key="4">
    <source>
        <dbReference type="ARBA" id="ARBA00022630"/>
    </source>
</evidence>
<keyword evidence="8 11" id="KW-0460">Magnesium</keyword>
<comment type="cofactor">
    <cofactor evidence="1">
        <name>Mg(2+)</name>
        <dbReference type="ChEBI" id="CHEBI:18420"/>
    </cofactor>
</comment>
<name>A0ABU1PL90_9BURK</name>
<reference evidence="12 13" key="1">
    <citation type="submission" date="2023-07" db="EMBL/GenBank/DDBJ databases">
        <title>Sorghum-associated microbial communities from plants grown in Nebraska, USA.</title>
        <authorList>
            <person name="Schachtman D."/>
        </authorList>
    </citation>
    <scope>NUCLEOTIDE SEQUENCE [LARGE SCALE GENOMIC DNA]</scope>
    <source>
        <strain evidence="12 13">596</strain>
    </source>
</reference>